<dbReference type="PROSITE" id="PS51257">
    <property type="entry name" value="PROKAR_LIPOPROTEIN"/>
    <property type="match status" value="1"/>
</dbReference>
<evidence type="ECO:0000313" key="4">
    <source>
        <dbReference type="Proteomes" id="UP001642540"/>
    </source>
</evidence>
<evidence type="ECO:0000313" key="3">
    <source>
        <dbReference type="EMBL" id="CAL8123278.1"/>
    </source>
</evidence>
<name>A0ABP1R8Z0_9HEXA</name>
<sequence length="154" mass="17402">MKVLFALAVLITLSSCASISDGGDGPMQILEGKMNVSYINLKIIGFHLGKINATNMSELLAGACDTRIEATQDGDVEVLELVLYYHSCNVYGMNKQYFEWFLGSVIILAVLLWVLKIMLEKVFAEEQIRRQLRERSVRVNLPRRPIKIIRVEAI</sequence>
<accession>A0ABP1R8Z0</accession>
<keyword evidence="4" id="KW-1185">Reference proteome</keyword>
<evidence type="ECO:0000256" key="1">
    <source>
        <dbReference type="SAM" id="Phobius"/>
    </source>
</evidence>
<keyword evidence="1" id="KW-0812">Transmembrane</keyword>
<evidence type="ECO:0000256" key="2">
    <source>
        <dbReference type="SAM" id="SignalP"/>
    </source>
</evidence>
<organism evidence="3 4">
    <name type="scientific">Orchesella dallaii</name>
    <dbReference type="NCBI Taxonomy" id="48710"/>
    <lineage>
        <taxon>Eukaryota</taxon>
        <taxon>Metazoa</taxon>
        <taxon>Ecdysozoa</taxon>
        <taxon>Arthropoda</taxon>
        <taxon>Hexapoda</taxon>
        <taxon>Collembola</taxon>
        <taxon>Entomobryomorpha</taxon>
        <taxon>Entomobryoidea</taxon>
        <taxon>Orchesellidae</taxon>
        <taxon>Orchesellinae</taxon>
        <taxon>Orchesella</taxon>
    </lineage>
</organism>
<keyword evidence="2" id="KW-0732">Signal</keyword>
<gene>
    <name evidence="3" type="ORF">ODALV1_LOCUS20150</name>
</gene>
<protein>
    <recommendedName>
        <fullName evidence="5">Lipoprotein</fullName>
    </recommendedName>
</protein>
<feature type="chain" id="PRO_5046534539" description="Lipoprotein" evidence="2">
    <location>
        <begin position="17"/>
        <end position="154"/>
    </location>
</feature>
<keyword evidence="1" id="KW-1133">Transmembrane helix</keyword>
<dbReference type="Proteomes" id="UP001642540">
    <property type="component" value="Unassembled WGS sequence"/>
</dbReference>
<feature type="signal peptide" evidence="2">
    <location>
        <begin position="1"/>
        <end position="16"/>
    </location>
</feature>
<reference evidence="3 4" key="1">
    <citation type="submission" date="2024-08" db="EMBL/GenBank/DDBJ databases">
        <authorList>
            <person name="Cucini C."/>
            <person name="Frati F."/>
        </authorList>
    </citation>
    <scope>NUCLEOTIDE SEQUENCE [LARGE SCALE GENOMIC DNA]</scope>
</reference>
<feature type="transmembrane region" description="Helical" evidence="1">
    <location>
        <begin position="100"/>
        <end position="119"/>
    </location>
</feature>
<keyword evidence="1" id="KW-0472">Membrane</keyword>
<proteinExistence type="predicted"/>
<dbReference type="EMBL" id="CAXLJM020000068">
    <property type="protein sequence ID" value="CAL8123278.1"/>
    <property type="molecule type" value="Genomic_DNA"/>
</dbReference>
<evidence type="ECO:0008006" key="5">
    <source>
        <dbReference type="Google" id="ProtNLM"/>
    </source>
</evidence>
<comment type="caution">
    <text evidence="3">The sequence shown here is derived from an EMBL/GenBank/DDBJ whole genome shotgun (WGS) entry which is preliminary data.</text>
</comment>